<dbReference type="RefSeq" id="WP_418161349.1">
    <property type="nucleotide sequence ID" value="NZ_JBBLZC010000028.1"/>
</dbReference>
<protein>
    <submittedName>
        <fullName evidence="3">DUF4344 domain-containing metallopeptidase</fullName>
    </submittedName>
</protein>
<evidence type="ECO:0000256" key="2">
    <source>
        <dbReference type="SAM" id="SignalP"/>
    </source>
</evidence>
<feature type="chain" id="PRO_5046591858" evidence="2">
    <location>
        <begin position="26"/>
        <end position="345"/>
    </location>
</feature>
<evidence type="ECO:0000256" key="1">
    <source>
        <dbReference type="SAM" id="MobiDB-lite"/>
    </source>
</evidence>
<sequence length="345" mass="37511">MRTSRLHGRLLAVAIGFCAATTAFARGDADENAPILPGLTPEQEETALFVLGNMLFTFYHEAGHALVSELDLPVLGREEDAVDGLAAVLMIPDEPDRFRDELIIAAADGWAMAADQRGDDEPVYWDEHGLDEQRHYAAVCLMAGSDPEGFAEYAAQTGLPEERVESCKATYAQTAASWGKLLAPHLKGEGGRKQKRKAGRIIVSYERDPAFEDEIRFLEDSGVIEAAAEDLAQNIALPHDLGIVFKSCGEENAFWSPEDRQIVLCYELARAFETLIAKDIAGADPAAGIHAPRRRQRLHRPATSAISGPESINDAGEVAPTCRSFSSSPQARVSPRACAKARRSR</sequence>
<dbReference type="EMBL" id="JBBLZC010000028">
    <property type="protein sequence ID" value="MEK0085500.1"/>
    <property type="molecule type" value="Genomic_DNA"/>
</dbReference>
<evidence type="ECO:0000313" key="3">
    <source>
        <dbReference type="EMBL" id="MEK0085500.1"/>
    </source>
</evidence>
<dbReference type="Proteomes" id="UP001375743">
    <property type="component" value="Unassembled WGS sequence"/>
</dbReference>
<comment type="caution">
    <text evidence="3">The sequence shown here is derived from an EMBL/GenBank/DDBJ whole genome shotgun (WGS) entry which is preliminary data.</text>
</comment>
<organism evidence="3 4">
    <name type="scientific">Benzoatithermus flavus</name>
    <dbReference type="NCBI Taxonomy" id="3108223"/>
    <lineage>
        <taxon>Bacteria</taxon>
        <taxon>Pseudomonadati</taxon>
        <taxon>Pseudomonadota</taxon>
        <taxon>Alphaproteobacteria</taxon>
        <taxon>Geminicoccales</taxon>
        <taxon>Geminicoccaceae</taxon>
        <taxon>Benzoatithermus</taxon>
    </lineage>
</organism>
<keyword evidence="4" id="KW-1185">Reference proteome</keyword>
<gene>
    <name evidence="3" type="ORF">U1T56_20290</name>
</gene>
<proteinExistence type="predicted"/>
<dbReference type="InterPro" id="IPR025644">
    <property type="entry name" value="DUF4344"/>
</dbReference>
<dbReference type="Pfam" id="PF14247">
    <property type="entry name" value="DUF4344"/>
    <property type="match status" value="2"/>
</dbReference>
<name>A0ABU8XYM7_9PROT</name>
<accession>A0ABU8XYM7</accession>
<reference evidence="3 4" key="1">
    <citation type="submission" date="2024-01" db="EMBL/GenBank/DDBJ databases">
        <title>Multi-omics insights into the function and evolution of sodium benzoate biodegradation pathways in Benzoatithermus flavus gen. nov., sp. nov. from hot spring.</title>
        <authorList>
            <person name="Hu C.-J."/>
            <person name="Li W.-J."/>
        </authorList>
    </citation>
    <scope>NUCLEOTIDE SEQUENCE [LARGE SCALE GENOMIC DNA]</scope>
    <source>
        <strain evidence="3 4">SYSU G07066</strain>
    </source>
</reference>
<keyword evidence="2" id="KW-0732">Signal</keyword>
<feature type="region of interest" description="Disordered" evidence="1">
    <location>
        <begin position="292"/>
        <end position="345"/>
    </location>
</feature>
<evidence type="ECO:0000313" key="4">
    <source>
        <dbReference type="Proteomes" id="UP001375743"/>
    </source>
</evidence>
<feature type="signal peptide" evidence="2">
    <location>
        <begin position="1"/>
        <end position="25"/>
    </location>
</feature>